<name>A0A6A6PK99_9PEZI</name>
<reference evidence="2" key="1">
    <citation type="journal article" date="2020" name="Stud. Mycol.">
        <title>101 Dothideomycetes genomes: a test case for predicting lifestyles and emergence of pathogens.</title>
        <authorList>
            <person name="Haridas S."/>
            <person name="Albert R."/>
            <person name="Binder M."/>
            <person name="Bloem J."/>
            <person name="Labutti K."/>
            <person name="Salamov A."/>
            <person name="Andreopoulos B."/>
            <person name="Baker S."/>
            <person name="Barry K."/>
            <person name="Bills G."/>
            <person name="Bluhm B."/>
            <person name="Cannon C."/>
            <person name="Castanera R."/>
            <person name="Culley D."/>
            <person name="Daum C."/>
            <person name="Ezra D."/>
            <person name="Gonzalez J."/>
            <person name="Henrissat B."/>
            <person name="Kuo A."/>
            <person name="Liang C."/>
            <person name="Lipzen A."/>
            <person name="Lutzoni F."/>
            <person name="Magnuson J."/>
            <person name="Mondo S."/>
            <person name="Nolan M."/>
            <person name="Ohm R."/>
            <person name="Pangilinan J."/>
            <person name="Park H.-J."/>
            <person name="Ramirez L."/>
            <person name="Alfaro M."/>
            <person name="Sun H."/>
            <person name="Tritt A."/>
            <person name="Yoshinaga Y."/>
            <person name="Zwiers L.-H."/>
            <person name="Turgeon B."/>
            <person name="Goodwin S."/>
            <person name="Spatafora J."/>
            <person name="Crous P."/>
            <person name="Grigoriev I."/>
        </authorList>
    </citation>
    <scope>NUCLEOTIDE SEQUENCE</scope>
    <source>
        <strain evidence="2">CBS 113389</strain>
    </source>
</reference>
<dbReference type="AlphaFoldDB" id="A0A6A6PK99"/>
<evidence type="ECO:0008006" key="4">
    <source>
        <dbReference type="Google" id="ProtNLM"/>
    </source>
</evidence>
<protein>
    <recommendedName>
        <fullName evidence="4">Secreted protein</fullName>
    </recommendedName>
</protein>
<keyword evidence="1" id="KW-0732">Signal</keyword>
<dbReference type="Proteomes" id="UP000799767">
    <property type="component" value="Unassembled WGS sequence"/>
</dbReference>
<evidence type="ECO:0000256" key="1">
    <source>
        <dbReference type="SAM" id="SignalP"/>
    </source>
</evidence>
<proteinExistence type="predicted"/>
<sequence length="110" mass="12147">MRHHHHELIILAVLSTSAMPDGWGRVLPLANTGSTDALLKQYARSTLTKSEERRASAAGRTLTFRISLSGLYRNHSRPFISCIRRRTSPMALAIALESTRPVTLVAPAEI</sequence>
<feature type="non-terminal residue" evidence="2">
    <location>
        <position position="110"/>
    </location>
</feature>
<feature type="signal peptide" evidence="1">
    <location>
        <begin position="1"/>
        <end position="24"/>
    </location>
</feature>
<gene>
    <name evidence="2" type="ORF">BDY17DRAFT_301910</name>
</gene>
<keyword evidence="3" id="KW-1185">Reference proteome</keyword>
<feature type="chain" id="PRO_5025512293" description="Secreted protein" evidence="1">
    <location>
        <begin position="25"/>
        <end position="110"/>
    </location>
</feature>
<dbReference type="GeneID" id="54475324"/>
<evidence type="ECO:0000313" key="2">
    <source>
        <dbReference type="EMBL" id="KAF2480508.1"/>
    </source>
</evidence>
<evidence type="ECO:0000313" key="3">
    <source>
        <dbReference type="Proteomes" id="UP000799767"/>
    </source>
</evidence>
<dbReference type="EMBL" id="MU001639">
    <property type="protein sequence ID" value="KAF2480508.1"/>
    <property type="molecule type" value="Genomic_DNA"/>
</dbReference>
<accession>A0A6A6PK99</accession>
<dbReference type="RefSeq" id="XP_033587078.1">
    <property type="nucleotide sequence ID" value="XM_033734322.1"/>
</dbReference>
<organism evidence="2 3">
    <name type="scientific">Neohortaea acidophila</name>
    <dbReference type="NCBI Taxonomy" id="245834"/>
    <lineage>
        <taxon>Eukaryota</taxon>
        <taxon>Fungi</taxon>
        <taxon>Dikarya</taxon>
        <taxon>Ascomycota</taxon>
        <taxon>Pezizomycotina</taxon>
        <taxon>Dothideomycetes</taxon>
        <taxon>Dothideomycetidae</taxon>
        <taxon>Mycosphaerellales</taxon>
        <taxon>Teratosphaeriaceae</taxon>
        <taxon>Neohortaea</taxon>
    </lineage>
</organism>